<sequence length="195" mass="22474">MWPKYCADSASVRFGVGDSVKVKPKPPLFELEGIMMKTKEVLKERTVKSLLLLSKLTGLWKKAVPATFEFRSRSSRKSTNKSETMDLALPINGGEMSYQKQIEEKKKMTAKVTREFGFSYRFNEEEEEEEEEENDNNFLTCRIYLVSVPIDVTIKRCSAQSSHFKTVGPFFELVFQDQSFRTVDVPKMLHLLGNH</sequence>
<gene>
    <name evidence="1" type="ORF">TAV2_LOCUS18763</name>
</gene>
<dbReference type="EMBL" id="OU466862">
    <property type="protein sequence ID" value="CAH2074627.1"/>
    <property type="molecule type" value="Genomic_DNA"/>
</dbReference>
<organism evidence="1 2">
    <name type="scientific">Thlaspi arvense</name>
    <name type="common">Field penny-cress</name>
    <dbReference type="NCBI Taxonomy" id="13288"/>
    <lineage>
        <taxon>Eukaryota</taxon>
        <taxon>Viridiplantae</taxon>
        <taxon>Streptophyta</taxon>
        <taxon>Embryophyta</taxon>
        <taxon>Tracheophyta</taxon>
        <taxon>Spermatophyta</taxon>
        <taxon>Magnoliopsida</taxon>
        <taxon>eudicotyledons</taxon>
        <taxon>Gunneridae</taxon>
        <taxon>Pentapetalae</taxon>
        <taxon>rosids</taxon>
        <taxon>malvids</taxon>
        <taxon>Brassicales</taxon>
        <taxon>Brassicaceae</taxon>
        <taxon>Thlaspideae</taxon>
        <taxon>Thlaspi</taxon>
    </lineage>
</organism>
<proteinExistence type="predicted"/>
<dbReference type="Proteomes" id="UP000836841">
    <property type="component" value="Chromosome 6"/>
</dbReference>
<evidence type="ECO:0000313" key="2">
    <source>
        <dbReference type="Proteomes" id="UP000836841"/>
    </source>
</evidence>
<dbReference type="AlphaFoldDB" id="A0AAU9T1I0"/>
<reference evidence="1 2" key="1">
    <citation type="submission" date="2022-03" db="EMBL/GenBank/DDBJ databases">
        <authorList>
            <person name="Nunn A."/>
            <person name="Chopra R."/>
            <person name="Nunn A."/>
            <person name="Contreras Garrido A."/>
        </authorList>
    </citation>
    <scope>NUCLEOTIDE SEQUENCE [LARGE SCALE GENOMIC DNA]</scope>
</reference>
<accession>A0AAU9T1I0</accession>
<evidence type="ECO:0000313" key="1">
    <source>
        <dbReference type="EMBL" id="CAH2074627.1"/>
    </source>
</evidence>
<keyword evidence="2" id="KW-1185">Reference proteome</keyword>
<name>A0AAU9T1I0_THLAR</name>
<protein>
    <submittedName>
        <fullName evidence="1">Uncharacterized protein</fullName>
    </submittedName>
</protein>